<keyword evidence="4" id="KW-0645">Protease</keyword>
<gene>
    <name evidence="15" type="ORF">Enr13x_67920</name>
</gene>
<comment type="cofactor">
    <cofactor evidence="1">
        <name>Zn(2+)</name>
        <dbReference type="ChEBI" id="CHEBI:29105"/>
    </cofactor>
</comment>
<feature type="transmembrane region" description="Helical" evidence="13">
    <location>
        <begin position="411"/>
        <end position="429"/>
    </location>
</feature>
<feature type="transmembrane region" description="Helical" evidence="13">
    <location>
        <begin position="303"/>
        <end position="323"/>
    </location>
</feature>
<keyword evidence="11 13" id="KW-0472">Membrane</keyword>
<dbReference type="PANTHER" id="PTHR39188">
    <property type="entry name" value="MEMBRANE-ASSOCIATED ZINC METALLOPROTEASE M50B"/>
    <property type="match status" value="1"/>
</dbReference>
<dbReference type="EMBL" id="CP037423">
    <property type="protein sequence ID" value="QDV46883.1"/>
    <property type="molecule type" value="Genomic_DNA"/>
</dbReference>
<comment type="similarity">
    <text evidence="3">Belongs to the peptidase M50B family.</text>
</comment>
<evidence type="ECO:0000256" key="12">
    <source>
        <dbReference type="SAM" id="MobiDB-lite"/>
    </source>
</evidence>
<accession>A0A518I199</accession>
<sequence>MFFKLSAPHVSIREYMYEGNVITMPIVLLIAVIVKLLRIPIPGSTDIPAVESLQPFRVPAEKVDPEILKAITDLDLQVHELGFTRIDLIGINDRQNNTRYGGAAYRSADGDSVAWIRYRLWPNLERRNKYARLALTSLGPAGEIILTTAATRDLLDPPDWHVEYHPKVDANQLRDLHQQHVRRVLGSARPMIAGDTESAFDLLEHTHREFVEFQLDRGVFVRATPSSTTPSSVTPHAVSSDMAATTIASSAEDDVVVAELVEEAERVEEFVDGDDAAVQTPPVDETLPIIEAVRKQETKQSGWLTKLLILAVSIGLFIGLGAWQWELELVLILVPILLVHELGHYVAMKAFGYKNIHMFFIPLLGAAVSGRHYRVSGWKKSIVALAGPLPSIVLGLVLGGVGFWFENEWCAKGAVITLILNVLNLAPFLPLDGGQVAHVTLFSRSKVIDLLFRIGTITILMLVAWLLEAKLLFGIGIAMALGLPTVWRTMTVTESIRRRDLPEPDNDRMPEEAIRVIADEIQRANLPTQSTSTLAKLTLSVYENVIARPPSWPATVGIWALYFAGLFVGVIGMFAITLATVGGGMFDDFPEFETHYERVETEDGQFRLGKPNADPKKTKLDLLAWRFADVDTATLAYDELVETTDDSVARLGDFVFTSTVVDSAEVEVIDGDFGEDFETFAENDPRLDLLRGARWRRSFFGTQPQLIVVVSAEQANDLIRATESIPYNIGDSVAIAPWTPKIQATEAQRQLQAKLLVLQGKSDPLPWEHAPPPDRDDSTDEDETMGFRNQMRQSAERFEQIQRNRLDWIGEQAESSEGTTRQLYNAFLDFESESTAWRQDERPYEQKGPPPTLPDYLMPLLPELGYLHPNHPLRATSVNVDAYQWTPDAADTAFAETFPLEQDGRSRVYLQLTPTRDAAAAYATVHAWLKNQGIETVVWSYETVVE</sequence>
<feature type="transmembrane region" description="Helical" evidence="13">
    <location>
        <begin position="558"/>
        <end position="586"/>
    </location>
</feature>
<feature type="region of interest" description="Disordered" evidence="12">
    <location>
        <begin position="762"/>
        <end position="784"/>
    </location>
</feature>
<evidence type="ECO:0000256" key="4">
    <source>
        <dbReference type="ARBA" id="ARBA00022670"/>
    </source>
</evidence>
<dbReference type="KEGG" id="snep:Enr13x_67920"/>
<protein>
    <submittedName>
        <fullName evidence="15">Peptidase family M50</fullName>
    </submittedName>
</protein>
<name>A0A518I199_9BACT</name>
<dbReference type="Pfam" id="PF02163">
    <property type="entry name" value="Peptidase_M50"/>
    <property type="match status" value="1"/>
</dbReference>
<dbReference type="GO" id="GO:0008237">
    <property type="term" value="F:metallopeptidase activity"/>
    <property type="evidence" value="ECO:0007669"/>
    <property type="project" value="UniProtKB-KW"/>
</dbReference>
<feature type="transmembrane region" description="Helical" evidence="13">
    <location>
        <begin position="450"/>
        <end position="467"/>
    </location>
</feature>
<dbReference type="GO" id="GO:0016020">
    <property type="term" value="C:membrane"/>
    <property type="evidence" value="ECO:0007669"/>
    <property type="project" value="UniProtKB-SubCell"/>
</dbReference>
<feature type="transmembrane region" description="Helical" evidence="13">
    <location>
        <begin position="329"/>
        <end position="348"/>
    </location>
</feature>
<reference evidence="15 16" key="1">
    <citation type="submission" date="2019-03" db="EMBL/GenBank/DDBJ databases">
        <title>Deep-cultivation of Planctomycetes and their phenomic and genomic characterization uncovers novel biology.</title>
        <authorList>
            <person name="Wiegand S."/>
            <person name="Jogler M."/>
            <person name="Boedeker C."/>
            <person name="Pinto D."/>
            <person name="Vollmers J."/>
            <person name="Rivas-Marin E."/>
            <person name="Kohn T."/>
            <person name="Peeters S.H."/>
            <person name="Heuer A."/>
            <person name="Rast P."/>
            <person name="Oberbeckmann S."/>
            <person name="Bunk B."/>
            <person name="Jeske O."/>
            <person name="Meyerdierks A."/>
            <person name="Storesund J.E."/>
            <person name="Kallscheuer N."/>
            <person name="Luecker S."/>
            <person name="Lage O.M."/>
            <person name="Pohl T."/>
            <person name="Merkel B.J."/>
            <person name="Hornburger P."/>
            <person name="Mueller R.-W."/>
            <person name="Bruemmer F."/>
            <person name="Labrenz M."/>
            <person name="Spormann A.M."/>
            <person name="Op den Camp H."/>
            <person name="Overmann J."/>
            <person name="Amann R."/>
            <person name="Jetten M.S.M."/>
            <person name="Mascher T."/>
            <person name="Medema M.H."/>
            <person name="Devos D.P."/>
            <person name="Kaster A.-K."/>
            <person name="Ovreas L."/>
            <person name="Rohde M."/>
            <person name="Galperin M.Y."/>
            <person name="Jogler C."/>
        </authorList>
    </citation>
    <scope>NUCLEOTIDE SEQUENCE [LARGE SCALE GENOMIC DNA]</scope>
    <source>
        <strain evidence="15 16">Enr13</strain>
    </source>
</reference>
<feature type="transmembrane region" description="Helical" evidence="13">
    <location>
        <begin position="20"/>
        <end position="37"/>
    </location>
</feature>
<keyword evidence="7" id="KW-0378">Hydrolase</keyword>
<dbReference type="OrthoDB" id="9781963at2"/>
<evidence type="ECO:0000256" key="11">
    <source>
        <dbReference type="ARBA" id="ARBA00023136"/>
    </source>
</evidence>
<dbReference type="AlphaFoldDB" id="A0A518I199"/>
<feature type="transmembrane region" description="Helical" evidence="13">
    <location>
        <begin position="473"/>
        <end position="490"/>
    </location>
</feature>
<evidence type="ECO:0000313" key="16">
    <source>
        <dbReference type="Proteomes" id="UP000319004"/>
    </source>
</evidence>
<evidence type="ECO:0000256" key="6">
    <source>
        <dbReference type="ARBA" id="ARBA00022723"/>
    </source>
</evidence>
<dbReference type="InterPro" id="IPR008915">
    <property type="entry name" value="Peptidase_M50"/>
</dbReference>
<proteinExistence type="inferred from homology"/>
<dbReference type="PANTHER" id="PTHR39188:SF3">
    <property type="entry name" value="STAGE IV SPORULATION PROTEIN FB"/>
    <property type="match status" value="1"/>
</dbReference>
<organism evidence="15 16">
    <name type="scientific">Stieleria neptunia</name>
    <dbReference type="NCBI Taxonomy" id="2527979"/>
    <lineage>
        <taxon>Bacteria</taxon>
        <taxon>Pseudomonadati</taxon>
        <taxon>Planctomycetota</taxon>
        <taxon>Planctomycetia</taxon>
        <taxon>Pirellulales</taxon>
        <taxon>Pirellulaceae</taxon>
        <taxon>Stieleria</taxon>
    </lineage>
</organism>
<keyword evidence="16" id="KW-1185">Reference proteome</keyword>
<dbReference type="RefSeq" id="WP_145391012.1">
    <property type="nucleotide sequence ID" value="NZ_CP037423.1"/>
</dbReference>
<keyword evidence="6" id="KW-0479">Metal-binding</keyword>
<evidence type="ECO:0000259" key="14">
    <source>
        <dbReference type="Pfam" id="PF02163"/>
    </source>
</evidence>
<keyword evidence="5 13" id="KW-0812">Transmembrane</keyword>
<keyword evidence="10" id="KW-0482">Metalloprotease</keyword>
<evidence type="ECO:0000256" key="2">
    <source>
        <dbReference type="ARBA" id="ARBA00004141"/>
    </source>
</evidence>
<keyword evidence="8" id="KW-0862">Zinc</keyword>
<evidence type="ECO:0000256" key="3">
    <source>
        <dbReference type="ARBA" id="ARBA00007931"/>
    </source>
</evidence>
<dbReference type="Proteomes" id="UP000319004">
    <property type="component" value="Chromosome"/>
</dbReference>
<evidence type="ECO:0000256" key="13">
    <source>
        <dbReference type="SAM" id="Phobius"/>
    </source>
</evidence>
<evidence type="ECO:0000256" key="9">
    <source>
        <dbReference type="ARBA" id="ARBA00022989"/>
    </source>
</evidence>
<dbReference type="GO" id="GO:0046872">
    <property type="term" value="F:metal ion binding"/>
    <property type="evidence" value="ECO:0007669"/>
    <property type="project" value="UniProtKB-KW"/>
</dbReference>
<evidence type="ECO:0000256" key="5">
    <source>
        <dbReference type="ARBA" id="ARBA00022692"/>
    </source>
</evidence>
<comment type="subcellular location">
    <subcellularLocation>
        <location evidence="2">Membrane</location>
        <topology evidence="2">Multi-pass membrane protein</topology>
    </subcellularLocation>
</comment>
<evidence type="ECO:0000256" key="1">
    <source>
        <dbReference type="ARBA" id="ARBA00001947"/>
    </source>
</evidence>
<evidence type="ECO:0000256" key="7">
    <source>
        <dbReference type="ARBA" id="ARBA00022801"/>
    </source>
</evidence>
<keyword evidence="9 13" id="KW-1133">Transmembrane helix</keyword>
<dbReference type="GO" id="GO:0006508">
    <property type="term" value="P:proteolysis"/>
    <property type="evidence" value="ECO:0007669"/>
    <property type="project" value="UniProtKB-KW"/>
</dbReference>
<evidence type="ECO:0000256" key="10">
    <source>
        <dbReference type="ARBA" id="ARBA00023049"/>
    </source>
</evidence>
<feature type="transmembrane region" description="Helical" evidence="13">
    <location>
        <begin position="382"/>
        <end position="405"/>
    </location>
</feature>
<dbReference type="CDD" id="cd06160">
    <property type="entry name" value="S2P-M50_like_2"/>
    <property type="match status" value="1"/>
</dbReference>
<evidence type="ECO:0000313" key="15">
    <source>
        <dbReference type="EMBL" id="QDV46883.1"/>
    </source>
</evidence>
<evidence type="ECO:0000256" key="8">
    <source>
        <dbReference type="ARBA" id="ARBA00022833"/>
    </source>
</evidence>
<feature type="domain" description="Peptidase M50" evidence="14">
    <location>
        <begin position="330"/>
        <end position="402"/>
    </location>
</feature>